<evidence type="ECO:0000313" key="3">
    <source>
        <dbReference type="Proteomes" id="UP000192247"/>
    </source>
</evidence>
<reference evidence="2 3" key="1">
    <citation type="journal article" date="2017" name="Gigascience">
        <title>Draft genome of the honey bee ectoparasitic mite, Tropilaelaps mercedesae, is shaped by the parasitic life history.</title>
        <authorList>
            <person name="Dong X."/>
            <person name="Armstrong S.D."/>
            <person name="Xia D."/>
            <person name="Makepeace B.L."/>
            <person name="Darby A.C."/>
            <person name="Kadowaki T."/>
        </authorList>
    </citation>
    <scope>NUCLEOTIDE SEQUENCE [LARGE SCALE GENOMIC DNA]</scope>
    <source>
        <strain evidence="2">Wuxi-XJTLU</strain>
    </source>
</reference>
<gene>
    <name evidence="2" type="ORF">BIW11_04137</name>
</gene>
<keyword evidence="3" id="KW-1185">Reference proteome</keyword>
<organism evidence="2 3">
    <name type="scientific">Tropilaelaps mercedesae</name>
    <dbReference type="NCBI Taxonomy" id="418985"/>
    <lineage>
        <taxon>Eukaryota</taxon>
        <taxon>Metazoa</taxon>
        <taxon>Ecdysozoa</taxon>
        <taxon>Arthropoda</taxon>
        <taxon>Chelicerata</taxon>
        <taxon>Arachnida</taxon>
        <taxon>Acari</taxon>
        <taxon>Parasitiformes</taxon>
        <taxon>Mesostigmata</taxon>
        <taxon>Gamasina</taxon>
        <taxon>Dermanyssoidea</taxon>
        <taxon>Laelapidae</taxon>
        <taxon>Tropilaelaps</taxon>
    </lineage>
</organism>
<name>A0A1V9XAH7_9ACAR</name>
<protein>
    <submittedName>
        <fullName evidence="2">Uncharacterized protein</fullName>
    </submittedName>
</protein>
<dbReference type="EMBL" id="MNPL01017205">
    <property type="protein sequence ID" value="OQR70544.1"/>
    <property type="molecule type" value="Genomic_DNA"/>
</dbReference>
<sequence>MDPSEVLENGSWSRYKSICLYTLFVFWNFCGLVTALSVIAGKLISLEVQQHPQHSSSSLKALIEGLA</sequence>
<dbReference type="AlphaFoldDB" id="A0A1V9XAH7"/>
<keyword evidence="1" id="KW-1133">Transmembrane helix</keyword>
<evidence type="ECO:0000313" key="2">
    <source>
        <dbReference type="EMBL" id="OQR70544.1"/>
    </source>
</evidence>
<feature type="transmembrane region" description="Helical" evidence="1">
    <location>
        <begin position="20"/>
        <end position="40"/>
    </location>
</feature>
<dbReference type="InParanoid" id="A0A1V9XAH7"/>
<keyword evidence="1" id="KW-0472">Membrane</keyword>
<keyword evidence="1" id="KW-0812">Transmembrane</keyword>
<proteinExistence type="predicted"/>
<accession>A0A1V9XAH7</accession>
<dbReference type="Proteomes" id="UP000192247">
    <property type="component" value="Unassembled WGS sequence"/>
</dbReference>
<comment type="caution">
    <text evidence="2">The sequence shown here is derived from an EMBL/GenBank/DDBJ whole genome shotgun (WGS) entry which is preliminary data.</text>
</comment>
<evidence type="ECO:0000256" key="1">
    <source>
        <dbReference type="SAM" id="Phobius"/>
    </source>
</evidence>